<evidence type="ECO:0000256" key="1">
    <source>
        <dbReference type="SAM" id="MobiDB-lite"/>
    </source>
</evidence>
<feature type="region of interest" description="Disordered" evidence="1">
    <location>
        <begin position="232"/>
        <end position="336"/>
    </location>
</feature>
<evidence type="ECO:0000256" key="2">
    <source>
        <dbReference type="SAM" id="SignalP"/>
    </source>
</evidence>
<dbReference type="eggNOG" id="ENOG50311KW">
    <property type="taxonomic scope" value="Bacteria"/>
</dbReference>
<sequence precursor="true">MFKNVVTIAGIIALSGSPLLADFTYQETSTITGGAMASMMRLAGVFSKQAREPIQSTVSVKGDKMLHRSANHASVIDLGSQTITSIDLQKKQYTVMTFEEMKQMIDQMAQKMKQNDKGEMSFKVSAKSTGKAKQVAGFDAKEMLLTMEMEAKDKDSGQKGGMTITTDMWIAPGIPGYQEVRDFYKRMSEKINWTPGGNIFMQNPQVSEGMAEVYKEVSKVDGVPVQQIITMGAAGTPPPADGSAAPAPQQQQQPAAERPSLGGALGGALGGKFGIGRKKTSSDQPPPSNTSNGQNPGSLLEMTTELSSFSSNAVDPSQFEVPAGFKKVDNELKKMR</sequence>
<dbReference type="AlphaFoldDB" id="Q026E5"/>
<dbReference type="InParanoid" id="Q026E5"/>
<dbReference type="STRING" id="234267.Acid_2134"/>
<organism evidence="3">
    <name type="scientific">Solibacter usitatus (strain Ellin6076)</name>
    <dbReference type="NCBI Taxonomy" id="234267"/>
    <lineage>
        <taxon>Bacteria</taxon>
        <taxon>Pseudomonadati</taxon>
        <taxon>Acidobacteriota</taxon>
        <taxon>Terriglobia</taxon>
        <taxon>Bryobacterales</taxon>
        <taxon>Solibacteraceae</taxon>
        <taxon>Candidatus Solibacter</taxon>
    </lineage>
</organism>
<protein>
    <recommendedName>
        <fullName evidence="4">DUF4412 domain-containing protein</fullName>
    </recommendedName>
</protein>
<feature type="compositionally biased region" description="Basic and acidic residues" evidence="1">
    <location>
        <begin position="326"/>
        <end position="336"/>
    </location>
</feature>
<evidence type="ECO:0008006" key="4">
    <source>
        <dbReference type="Google" id="ProtNLM"/>
    </source>
</evidence>
<feature type="chain" id="PRO_5005692489" description="DUF4412 domain-containing protein" evidence="2">
    <location>
        <begin position="22"/>
        <end position="336"/>
    </location>
</feature>
<dbReference type="EMBL" id="CP000473">
    <property type="protein sequence ID" value="ABJ83124.1"/>
    <property type="molecule type" value="Genomic_DNA"/>
</dbReference>
<gene>
    <name evidence="3" type="ordered locus">Acid_2134</name>
</gene>
<feature type="compositionally biased region" description="Low complexity" evidence="1">
    <location>
        <begin position="241"/>
        <end position="256"/>
    </location>
</feature>
<dbReference type="HOGENOM" id="CLU_826108_0_0_0"/>
<feature type="signal peptide" evidence="2">
    <location>
        <begin position="1"/>
        <end position="21"/>
    </location>
</feature>
<accession>Q026E5</accession>
<keyword evidence="2" id="KW-0732">Signal</keyword>
<feature type="compositionally biased region" description="Gly residues" evidence="1">
    <location>
        <begin position="263"/>
        <end position="274"/>
    </location>
</feature>
<feature type="compositionally biased region" description="Polar residues" evidence="1">
    <location>
        <begin position="304"/>
        <end position="315"/>
    </location>
</feature>
<dbReference type="OrthoDB" id="109297at2"/>
<reference evidence="3" key="1">
    <citation type="submission" date="2006-10" db="EMBL/GenBank/DDBJ databases">
        <title>Complete sequence of Solibacter usitatus Ellin6076.</title>
        <authorList>
            <consortium name="US DOE Joint Genome Institute"/>
            <person name="Copeland A."/>
            <person name="Lucas S."/>
            <person name="Lapidus A."/>
            <person name="Barry K."/>
            <person name="Detter J.C."/>
            <person name="Glavina del Rio T."/>
            <person name="Hammon N."/>
            <person name="Israni S."/>
            <person name="Dalin E."/>
            <person name="Tice H."/>
            <person name="Pitluck S."/>
            <person name="Thompson L.S."/>
            <person name="Brettin T."/>
            <person name="Bruce D."/>
            <person name="Han C."/>
            <person name="Tapia R."/>
            <person name="Gilna P."/>
            <person name="Schmutz J."/>
            <person name="Larimer F."/>
            <person name="Land M."/>
            <person name="Hauser L."/>
            <person name="Kyrpides N."/>
            <person name="Mikhailova N."/>
            <person name="Janssen P.H."/>
            <person name="Kuske C.R."/>
            <person name="Richardson P."/>
        </authorList>
    </citation>
    <scope>NUCLEOTIDE SEQUENCE</scope>
    <source>
        <strain evidence="3">Ellin6076</strain>
    </source>
</reference>
<proteinExistence type="predicted"/>
<evidence type="ECO:0000313" key="3">
    <source>
        <dbReference type="EMBL" id="ABJ83124.1"/>
    </source>
</evidence>
<name>Q026E5_SOLUE</name>
<dbReference type="KEGG" id="sus:Acid_2134"/>